<dbReference type="PIRSF" id="PIRSF017082">
    <property type="entry name" value="YflP"/>
    <property type="match status" value="1"/>
</dbReference>
<dbReference type="RefSeq" id="WP_343928045.1">
    <property type="nucleotide sequence ID" value="NZ_BAAAEN010000016.1"/>
</dbReference>
<evidence type="ECO:0000313" key="3">
    <source>
        <dbReference type="Proteomes" id="UP001501706"/>
    </source>
</evidence>
<keyword evidence="3" id="KW-1185">Reference proteome</keyword>
<comment type="caution">
    <text evidence="2">The sequence shown here is derived from an EMBL/GenBank/DDBJ whole genome shotgun (WGS) entry which is preliminary data.</text>
</comment>
<sequence length="320" mass="33904">MFERILGMTLLIGSVCLAPVGASEFPAKPIRMLVTTTAGGPLDTFSRTIAAGMSQSLRQSVVVENLPGAGGNIAAQALARAQPDGYTLLMAVDTTVTVNPSLYTGLPFDPRDDLVPISILATNEHTLIVHEKLPAATLAELVGLSKQRPISYSTAGVGSPAHLAMASLQQVTGLRGIHVPYKGAVQSITDVAAGRVDASFVVTAGAMPHITAKRVRPLASSGHERSALLPEVPTVAELGYPGYEVAFAFVLFAPRNVPNQTMQLLSAKAIEALRTPEAVERLRSNDWRAAGLDPASSRSWLDRTRAHWKAVAEQADMRAD</sequence>
<name>A0ABP3MF12_9BURK</name>
<evidence type="ECO:0000313" key="2">
    <source>
        <dbReference type="EMBL" id="GAA0517703.1"/>
    </source>
</evidence>
<dbReference type="PANTHER" id="PTHR42928:SF5">
    <property type="entry name" value="BLR1237 PROTEIN"/>
    <property type="match status" value="1"/>
</dbReference>
<dbReference type="Gene3D" id="3.40.190.150">
    <property type="entry name" value="Bordetella uptake gene, domain 1"/>
    <property type="match status" value="1"/>
</dbReference>
<evidence type="ECO:0000256" key="1">
    <source>
        <dbReference type="ARBA" id="ARBA00006987"/>
    </source>
</evidence>
<dbReference type="SUPFAM" id="SSF53850">
    <property type="entry name" value="Periplasmic binding protein-like II"/>
    <property type="match status" value="1"/>
</dbReference>
<dbReference type="InterPro" id="IPR005064">
    <property type="entry name" value="BUG"/>
</dbReference>
<dbReference type="Proteomes" id="UP001501706">
    <property type="component" value="Unassembled WGS sequence"/>
</dbReference>
<dbReference type="Gene3D" id="3.40.190.10">
    <property type="entry name" value="Periplasmic binding protein-like II"/>
    <property type="match status" value="1"/>
</dbReference>
<dbReference type="PANTHER" id="PTHR42928">
    <property type="entry name" value="TRICARBOXYLATE-BINDING PROTEIN"/>
    <property type="match status" value="1"/>
</dbReference>
<protein>
    <submittedName>
        <fullName evidence="2">Tripartite tricarboxylate transporter substrate binding protein</fullName>
    </submittedName>
</protein>
<proteinExistence type="inferred from homology"/>
<dbReference type="InterPro" id="IPR042100">
    <property type="entry name" value="Bug_dom1"/>
</dbReference>
<dbReference type="CDD" id="cd07012">
    <property type="entry name" value="PBP2_Bug_TTT"/>
    <property type="match status" value="1"/>
</dbReference>
<organism evidence="2 3">
    <name type="scientific">Pigmentiphaga daeguensis</name>
    <dbReference type="NCBI Taxonomy" id="414049"/>
    <lineage>
        <taxon>Bacteria</taxon>
        <taxon>Pseudomonadati</taxon>
        <taxon>Pseudomonadota</taxon>
        <taxon>Betaproteobacteria</taxon>
        <taxon>Burkholderiales</taxon>
        <taxon>Alcaligenaceae</taxon>
        <taxon>Pigmentiphaga</taxon>
    </lineage>
</organism>
<reference evidence="3" key="1">
    <citation type="journal article" date="2019" name="Int. J. Syst. Evol. Microbiol.">
        <title>The Global Catalogue of Microorganisms (GCM) 10K type strain sequencing project: providing services to taxonomists for standard genome sequencing and annotation.</title>
        <authorList>
            <consortium name="The Broad Institute Genomics Platform"/>
            <consortium name="The Broad Institute Genome Sequencing Center for Infectious Disease"/>
            <person name="Wu L."/>
            <person name="Ma J."/>
        </authorList>
    </citation>
    <scope>NUCLEOTIDE SEQUENCE [LARGE SCALE GENOMIC DNA]</scope>
    <source>
        <strain evidence="3">JCM 14330</strain>
    </source>
</reference>
<comment type="similarity">
    <text evidence="1">Belongs to the UPF0065 (bug) family.</text>
</comment>
<dbReference type="Pfam" id="PF03401">
    <property type="entry name" value="TctC"/>
    <property type="match status" value="1"/>
</dbReference>
<gene>
    <name evidence="2" type="ORF">GCM10009097_38980</name>
</gene>
<accession>A0ABP3MF12</accession>
<dbReference type="EMBL" id="BAAAEN010000016">
    <property type="protein sequence ID" value="GAA0517703.1"/>
    <property type="molecule type" value="Genomic_DNA"/>
</dbReference>